<proteinExistence type="predicted"/>
<feature type="domain" description="DUF4604" evidence="2">
    <location>
        <begin position="6"/>
        <end position="167"/>
    </location>
</feature>
<feature type="region of interest" description="Disordered" evidence="1">
    <location>
        <begin position="24"/>
        <end position="169"/>
    </location>
</feature>
<organism evidence="3 4">
    <name type="scientific">Rasamsonia emersonii (strain ATCC 16479 / CBS 393.64 / IMI 116815)</name>
    <dbReference type="NCBI Taxonomy" id="1408163"/>
    <lineage>
        <taxon>Eukaryota</taxon>
        <taxon>Fungi</taxon>
        <taxon>Dikarya</taxon>
        <taxon>Ascomycota</taxon>
        <taxon>Pezizomycotina</taxon>
        <taxon>Eurotiomycetes</taxon>
        <taxon>Eurotiomycetidae</taxon>
        <taxon>Eurotiales</taxon>
        <taxon>Trichocomaceae</taxon>
        <taxon>Rasamsonia</taxon>
    </lineage>
</organism>
<keyword evidence="4" id="KW-1185">Reference proteome</keyword>
<dbReference type="OrthoDB" id="5388322at2759"/>
<dbReference type="InterPro" id="IPR027911">
    <property type="entry name" value="DUF4604"/>
</dbReference>
<protein>
    <recommendedName>
        <fullName evidence="2">DUF4604 domain-containing protein</fullName>
    </recommendedName>
</protein>
<accession>A0A0F4YPY8</accession>
<comment type="caution">
    <text evidence="3">The sequence shown here is derived from an EMBL/GenBank/DDBJ whole genome shotgun (WGS) entry which is preliminary data.</text>
</comment>
<dbReference type="GeneID" id="25318388"/>
<dbReference type="RefSeq" id="XP_013326528.1">
    <property type="nucleotide sequence ID" value="XM_013471074.1"/>
</dbReference>
<dbReference type="AlphaFoldDB" id="A0A0F4YPY8"/>
<name>A0A0F4YPY8_RASE3</name>
<dbReference type="Proteomes" id="UP000053958">
    <property type="component" value="Unassembled WGS sequence"/>
</dbReference>
<evidence type="ECO:0000259" key="2">
    <source>
        <dbReference type="Pfam" id="PF15377"/>
    </source>
</evidence>
<evidence type="ECO:0000313" key="3">
    <source>
        <dbReference type="EMBL" id="KKA19916.1"/>
    </source>
</evidence>
<sequence length="169" mass="19347">MAFNAKNLRYEANEPSFLRKLRSQYGGVDFRHERSQQRPRRPKDDDDDGPTYVYEGTNEYLSMEEYEALVRGEEKKDENAGQEDNLPSESEAKASSEKEADTLDTEEDGPKSQQKLAEIGGQKKRKQAKVVGEENVAENDTVQEDNPSTRKPKQKKKKIKLSFDDAEEN</sequence>
<dbReference type="EMBL" id="LASV01000304">
    <property type="protein sequence ID" value="KKA19916.1"/>
    <property type="molecule type" value="Genomic_DNA"/>
</dbReference>
<feature type="compositionally biased region" description="Basic and acidic residues" evidence="1">
    <location>
        <begin position="90"/>
        <end position="101"/>
    </location>
</feature>
<feature type="compositionally biased region" description="Basic residues" evidence="1">
    <location>
        <begin position="150"/>
        <end position="160"/>
    </location>
</feature>
<gene>
    <name evidence="3" type="ORF">T310_6076</name>
</gene>
<dbReference type="Pfam" id="PF15377">
    <property type="entry name" value="DUF4604"/>
    <property type="match status" value="1"/>
</dbReference>
<reference evidence="3 4" key="1">
    <citation type="submission" date="2015-04" db="EMBL/GenBank/DDBJ databases">
        <authorList>
            <person name="Heijne W.H."/>
            <person name="Fedorova N.D."/>
            <person name="Nierman W.C."/>
            <person name="Vollebregt A.W."/>
            <person name="Zhao Z."/>
            <person name="Wu L."/>
            <person name="Kumar M."/>
            <person name="Stam H."/>
            <person name="van den Berg M.A."/>
            <person name="Pel H.J."/>
        </authorList>
    </citation>
    <scope>NUCLEOTIDE SEQUENCE [LARGE SCALE GENOMIC DNA]</scope>
    <source>
        <strain evidence="3 4">CBS 393.64</strain>
    </source>
</reference>
<evidence type="ECO:0000313" key="4">
    <source>
        <dbReference type="Proteomes" id="UP000053958"/>
    </source>
</evidence>
<feature type="compositionally biased region" description="Basic and acidic residues" evidence="1">
    <location>
        <begin position="68"/>
        <end position="79"/>
    </location>
</feature>
<evidence type="ECO:0000256" key="1">
    <source>
        <dbReference type="SAM" id="MobiDB-lite"/>
    </source>
</evidence>